<name>A0AAU9EL94_9FIRM</name>
<dbReference type="Proteomes" id="UP001321786">
    <property type="component" value="Chromosome"/>
</dbReference>
<protein>
    <submittedName>
        <fullName evidence="1">Uncharacterized protein</fullName>
    </submittedName>
</protein>
<evidence type="ECO:0000313" key="2">
    <source>
        <dbReference type="Proteomes" id="UP001321786"/>
    </source>
</evidence>
<gene>
    <name evidence="1" type="ORF">HLPR_11300</name>
</gene>
<reference evidence="1 2" key="1">
    <citation type="submission" date="2023-08" db="EMBL/GenBank/DDBJ databases">
        <title>Helicovermis profunda gen. nov., sp. nov., a novel mesophilic, fermentative bacterium within the Bacillota from a deep-sea hydrothermal vent chimney.</title>
        <authorList>
            <person name="Miyazaki U."/>
            <person name="Mizutani D."/>
            <person name="Hashimoto Y."/>
            <person name="Tame A."/>
            <person name="Sawayama S."/>
            <person name="Miyazaki J."/>
            <person name="Takai K."/>
            <person name="Nakagawa S."/>
        </authorList>
    </citation>
    <scope>NUCLEOTIDE SEQUENCE [LARGE SCALE GENOMIC DNA]</scope>
    <source>
        <strain evidence="1 2">S502</strain>
    </source>
</reference>
<dbReference type="AlphaFoldDB" id="A0AAU9EL94"/>
<proteinExistence type="predicted"/>
<organism evidence="1 2">
    <name type="scientific">Helicovermis profundi</name>
    <dbReference type="NCBI Taxonomy" id="3065157"/>
    <lineage>
        <taxon>Bacteria</taxon>
        <taxon>Bacillati</taxon>
        <taxon>Bacillota</taxon>
        <taxon>Clostridia</taxon>
        <taxon>Helicovermis</taxon>
    </lineage>
</organism>
<sequence length="166" mass="19072">MKIKKCYKNAIIETLNCYSLLPLYLEELKLKIDEIKINDGICGIDYSSNSNVQTSNINKLVENTALKNLEDIEKIKSEILITNIKLNRLDSAINSLSKLESEITRYRYIDKLSWGEISSITLYSIRNCQYKSNDAICKLAIVFYGERALIKINDEIKMFADSLRTS</sequence>
<evidence type="ECO:0000313" key="1">
    <source>
        <dbReference type="EMBL" id="BEP28799.1"/>
    </source>
</evidence>
<dbReference type="KEGG" id="hprf:HLPR_11300"/>
<dbReference type="EMBL" id="AP028654">
    <property type="protein sequence ID" value="BEP28799.1"/>
    <property type="molecule type" value="Genomic_DNA"/>
</dbReference>
<dbReference type="RefSeq" id="WP_338537104.1">
    <property type="nucleotide sequence ID" value="NZ_AP028654.1"/>
</dbReference>
<keyword evidence="2" id="KW-1185">Reference proteome</keyword>
<accession>A0AAU9EL94</accession>